<feature type="transmembrane region" description="Helical" evidence="2">
    <location>
        <begin position="6"/>
        <end position="28"/>
    </location>
</feature>
<evidence type="ECO:0000313" key="4">
    <source>
        <dbReference type="WBParaSite" id="MhA1_Contig1788.frz3.gene3"/>
    </source>
</evidence>
<feature type="region of interest" description="Disordered" evidence="1">
    <location>
        <begin position="46"/>
        <end position="72"/>
    </location>
</feature>
<keyword evidence="2" id="KW-0812">Transmembrane</keyword>
<dbReference type="AlphaFoldDB" id="A0A1I8BAP9"/>
<reference evidence="4" key="1">
    <citation type="submission" date="2016-11" db="UniProtKB">
        <authorList>
            <consortium name="WormBaseParasite"/>
        </authorList>
    </citation>
    <scope>IDENTIFICATION</scope>
</reference>
<feature type="compositionally biased region" description="Basic residues" evidence="1">
    <location>
        <begin position="232"/>
        <end position="256"/>
    </location>
</feature>
<proteinExistence type="predicted"/>
<protein>
    <submittedName>
        <fullName evidence="4">Uncharacterized protein</fullName>
    </submittedName>
</protein>
<feature type="compositionally biased region" description="Low complexity" evidence="1">
    <location>
        <begin position="199"/>
        <end position="208"/>
    </location>
</feature>
<keyword evidence="2" id="KW-0472">Membrane</keyword>
<evidence type="ECO:0000256" key="2">
    <source>
        <dbReference type="SAM" id="Phobius"/>
    </source>
</evidence>
<sequence length="256" mass="27955">MDPDNLGFLIGLCAPFICFLGIFLCIVCNSSKKKNGMILREGAPKQMNRIGPTPQSSQPSIFPSGPPQLQRQSPTPLPMYYPGIARTQSSPSATTPPIVFVPVHPAQANMLPPPPSNNMPTAREISVSKSSPSDTPVKALRLTSPHAKSKSSKIGQTPKVQEKDSPAIPPDAIVIHPLPPLGGKGRLNKRKKKKRRDTTSSSSSSDSSVGTETEKTQGDDDGGILSTSTMKKEKKRRKKHKHRKRRSKSREKKRKR</sequence>
<dbReference type="WBParaSite" id="MhA1_Contig1788.frz3.gene3">
    <property type="protein sequence ID" value="MhA1_Contig1788.frz3.gene3"/>
    <property type="gene ID" value="MhA1_Contig1788.frz3.gene3"/>
</dbReference>
<keyword evidence="3" id="KW-1185">Reference proteome</keyword>
<evidence type="ECO:0000313" key="3">
    <source>
        <dbReference type="Proteomes" id="UP000095281"/>
    </source>
</evidence>
<dbReference type="Proteomes" id="UP000095281">
    <property type="component" value="Unplaced"/>
</dbReference>
<accession>A0A1I8BAP9</accession>
<keyword evidence="2" id="KW-1133">Transmembrane helix</keyword>
<feature type="region of interest" description="Disordered" evidence="1">
    <location>
        <begin position="109"/>
        <end position="256"/>
    </location>
</feature>
<evidence type="ECO:0000256" key="1">
    <source>
        <dbReference type="SAM" id="MobiDB-lite"/>
    </source>
</evidence>
<name>A0A1I8BAP9_MELHA</name>
<organism evidence="3 4">
    <name type="scientific">Meloidogyne hapla</name>
    <name type="common">Root-knot nematode worm</name>
    <dbReference type="NCBI Taxonomy" id="6305"/>
    <lineage>
        <taxon>Eukaryota</taxon>
        <taxon>Metazoa</taxon>
        <taxon>Ecdysozoa</taxon>
        <taxon>Nematoda</taxon>
        <taxon>Chromadorea</taxon>
        <taxon>Rhabditida</taxon>
        <taxon>Tylenchina</taxon>
        <taxon>Tylenchomorpha</taxon>
        <taxon>Tylenchoidea</taxon>
        <taxon>Meloidogynidae</taxon>
        <taxon>Meloidogyninae</taxon>
        <taxon>Meloidogyne</taxon>
    </lineage>
</organism>
<feature type="compositionally biased region" description="Polar residues" evidence="1">
    <location>
        <begin position="53"/>
        <end position="72"/>
    </location>
</feature>
<feature type="compositionally biased region" description="Basic residues" evidence="1">
    <location>
        <begin position="186"/>
        <end position="196"/>
    </location>
</feature>